<keyword evidence="3" id="KW-0255">Endonuclease</keyword>
<keyword evidence="2" id="KW-0540">Nuclease</keyword>
<dbReference type="GO" id="GO:0042781">
    <property type="term" value="F:3'-tRNA processing endoribonuclease activity"/>
    <property type="evidence" value="ECO:0007669"/>
    <property type="project" value="TreeGrafter"/>
</dbReference>
<dbReference type="GeneID" id="88849725"/>
<name>A0A3G9K359_9ACTN</name>
<evidence type="ECO:0000256" key="1">
    <source>
        <dbReference type="ARBA" id="ARBA00022694"/>
    </source>
</evidence>
<protein>
    <recommendedName>
        <fullName evidence="6">Ribonuclease P protein component</fullName>
        <ecNumber evidence="6">3.1.26.5</ecNumber>
    </recommendedName>
</protein>
<evidence type="ECO:0000313" key="8">
    <source>
        <dbReference type="Proteomes" id="UP000273154"/>
    </source>
</evidence>
<evidence type="ECO:0000256" key="6">
    <source>
        <dbReference type="NCBIfam" id="TIGR00188"/>
    </source>
</evidence>
<dbReference type="EC" id="3.1.26.5" evidence="6"/>
<evidence type="ECO:0000313" key="7">
    <source>
        <dbReference type="EMBL" id="BBH50996.1"/>
    </source>
</evidence>
<dbReference type="GO" id="GO:0004526">
    <property type="term" value="F:ribonuclease P activity"/>
    <property type="evidence" value="ECO:0007669"/>
    <property type="project" value="UniProtKB-UniRule"/>
</dbReference>
<evidence type="ECO:0000256" key="3">
    <source>
        <dbReference type="ARBA" id="ARBA00022759"/>
    </source>
</evidence>
<dbReference type="KEGG" id="pcat:Pcatena_15830"/>
<evidence type="ECO:0000256" key="4">
    <source>
        <dbReference type="ARBA" id="ARBA00022801"/>
    </source>
</evidence>
<dbReference type="RefSeq" id="WP_126423250.1">
    <property type="nucleotide sequence ID" value="NZ_AP019367.1"/>
</dbReference>
<keyword evidence="8" id="KW-1185">Reference proteome</keyword>
<dbReference type="GO" id="GO:0030677">
    <property type="term" value="C:ribonuclease P complex"/>
    <property type="evidence" value="ECO:0007669"/>
    <property type="project" value="TreeGrafter"/>
</dbReference>
<keyword evidence="4" id="KW-0378">Hydrolase</keyword>
<dbReference type="NCBIfam" id="TIGR00188">
    <property type="entry name" value="rnpA"/>
    <property type="match status" value="1"/>
</dbReference>
<dbReference type="InterPro" id="IPR000100">
    <property type="entry name" value="RNase_P"/>
</dbReference>
<dbReference type="InterPro" id="IPR014721">
    <property type="entry name" value="Ribsml_uS5_D2-typ_fold_subgr"/>
</dbReference>
<dbReference type="Pfam" id="PF00825">
    <property type="entry name" value="Ribonuclease_P"/>
    <property type="match status" value="1"/>
</dbReference>
<dbReference type="Gene3D" id="3.30.230.10">
    <property type="match status" value="1"/>
</dbReference>
<dbReference type="Proteomes" id="UP000273154">
    <property type="component" value="Chromosome"/>
</dbReference>
<dbReference type="InterPro" id="IPR020568">
    <property type="entry name" value="Ribosomal_Su5_D2-typ_SF"/>
</dbReference>
<dbReference type="SUPFAM" id="SSF54211">
    <property type="entry name" value="Ribosomal protein S5 domain 2-like"/>
    <property type="match status" value="1"/>
</dbReference>
<evidence type="ECO:0000256" key="2">
    <source>
        <dbReference type="ARBA" id="ARBA00022722"/>
    </source>
</evidence>
<organism evidence="7 8">
    <name type="scientific">Parolsenella catena</name>
    <dbReference type="NCBI Taxonomy" id="2003188"/>
    <lineage>
        <taxon>Bacteria</taxon>
        <taxon>Bacillati</taxon>
        <taxon>Actinomycetota</taxon>
        <taxon>Coriobacteriia</taxon>
        <taxon>Coriobacteriales</taxon>
        <taxon>Atopobiaceae</taxon>
        <taxon>Parolsenella</taxon>
    </lineage>
</organism>
<dbReference type="PANTHER" id="PTHR33992:SF1">
    <property type="entry name" value="RIBONUCLEASE P PROTEIN COMPONENT"/>
    <property type="match status" value="1"/>
</dbReference>
<dbReference type="AlphaFoldDB" id="A0A3G9K359"/>
<evidence type="ECO:0000256" key="5">
    <source>
        <dbReference type="ARBA" id="ARBA00022884"/>
    </source>
</evidence>
<keyword evidence="1" id="KW-0819">tRNA processing</keyword>
<sequence>METIKSKQDFEKVFQSGKRLNHRLVRLTVSPVEEGGRSRVAFVAAKRLGNAVCRNRCKRVLRAAARQAGFPLSGYEVILFSTPATRNASSTEVAEALAKLAKRIQ</sequence>
<keyword evidence="5" id="KW-0694">RNA-binding</keyword>
<dbReference type="GO" id="GO:0000049">
    <property type="term" value="F:tRNA binding"/>
    <property type="evidence" value="ECO:0007669"/>
    <property type="project" value="InterPro"/>
</dbReference>
<dbReference type="OrthoDB" id="196964at2"/>
<gene>
    <name evidence="7" type="primary">rnpA</name>
    <name evidence="7" type="ORF">Pcatena_15830</name>
</gene>
<reference evidence="8" key="1">
    <citation type="submission" date="2018-11" db="EMBL/GenBank/DDBJ databases">
        <title>Comparative genomics of Parolsenella catena and Libanicoccus massiliensis: Reclassification of Libanicoccus massiliensis as Parolsenella massiliensis comb. nov.</title>
        <authorList>
            <person name="Sakamoto M."/>
            <person name="Ikeyama N."/>
            <person name="Murakami T."/>
            <person name="Mori H."/>
            <person name="Yuki M."/>
            <person name="Ohkuma M."/>
        </authorList>
    </citation>
    <scope>NUCLEOTIDE SEQUENCE [LARGE SCALE GENOMIC DNA]</scope>
    <source>
        <strain evidence="8">JCM 31932</strain>
    </source>
</reference>
<accession>A0A3G9K359</accession>
<dbReference type="EMBL" id="AP019367">
    <property type="protein sequence ID" value="BBH50996.1"/>
    <property type="molecule type" value="Genomic_DNA"/>
</dbReference>
<dbReference type="PANTHER" id="PTHR33992">
    <property type="entry name" value="RIBONUCLEASE P PROTEIN COMPONENT"/>
    <property type="match status" value="1"/>
</dbReference>
<proteinExistence type="predicted"/>